<feature type="compositionally biased region" description="Basic residues" evidence="1">
    <location>
        <begin position="1"/>
        <end position="10"/>
    </location>
</feature>
<evidence type="ECO:0000256" key="1">
    <source>
        <dbReference type="SAM" id="MobiDB-lite"/>
    </source>
</evidence>
<feature type="region of interest" description="Disordered" evidence="1">
    <location>
        <begin position="1"/>
        <end position="59"/>
    </location>
</feature>
<evidence type="ECO:0000313" key="3">
    <source>
        <dbReference type="Proteomes" id="UP000217211"/>
    </source>
</evidence>
<dbReference type="AlphaFoldDB" id="A0A249PA98"/>
<sequence length="59" mass="6249">MARLVAKKTRPVPGTIGTGLGLGRDGEKGLTEARKEVPSPVAVASASARSSMRRFKELR</sequence>
<accession>A0A249PA98</accession>
<proteinExistence type="predicted"/>
<evidence type="ECO:0000313" key="2">
    <source>
        <dbReference type="EMBL" id="ASY62692.1"/>
    </source>
</evidence>
<organism evidence="2 3">
    <name type="scientific">Sinorhizobium sojae CCBAU 05684</name>
    <dbReference type="NCBI Taxonomy" id="716928"/>
    <lineage>
        <taxon>Bacteria</taxon>
        <taxon>Pseudomonadati</taxon>
        <taxon>Pseudomonadota</taxon>
        <taxon>Alphaproteobacteria</taxon>
        <taxon>Hyphomicrobiales</taxon>
        <taxon>Rhizobiaceae</taxon>
        <taxon>Sinorhizobium/Ensifer group</taxon>
        <taxon>Sinorhizobium</taxon>
    </lineage>
</organism>
<reference evidence="2 3" key="1">
    <citation type="submission" date="2017-08" db="EMBL/GenBank/DDBJ databases">
        <title>Multipartite genome sequences of Sinorhizobium species nodulating soybeans.</title>
        <authorList>
            <person name="Tian C.F."/>
        </authorList>
    </citation>
    <scope>NUCLEOTIDE SEQUENCE [LARGE SCALE GENOMIC DNA]</scope>
    <source>
        <strain evidence="2 3">CCBAU 05684</strain>
    </source>
</reference>
<protein>
    <submittedName>
        <fullName evidence="2">Uncharacterized protein</fullName>
    </submittedName>
</protein>
<gene>
    <name evidence="2" type="ORF">SJ05684_c12370</name>
</gene>
<name>A0A249PA98_9HYPH</name>
<feature type="compositionally biased region" description="Basic and acidic residues" evidence="1">
    <location>
        <begin position="24"/>
        <end position="37"/>
    </location>
</feature>
<feature type="compositionally biased region" description="Low complexity" evidence="1">
    <location>
        <begin position="38"/>
        <end position="50"/>
    </location>
</feature>
<dbReference type="EMBL" id="CP023067">
    <property type="protein sequence ID" value="ASY62692.1"/>
    <property type="molecule type" value="Genomic_DNA"/>
</dbReference>
<keyword evidence="3" id="KW-1185">Reference proteome</keyword>
<dbReference type="KEGG" id="esj:SJ05684_c12370"/>
<dbReference type="Proteomes" id="UP000217211">
    <property type="component" value="Chromosome"/>
</dbReference>